<dbReference type="EMBL" id="CP023445">
    <property type="protein sequence ID" value="ATE52681.1"/>
    <property type="molecule type" value="Genomic_DNA"/>
</dbReference>
<feature type="compositionally biased region" description="Acidic residues" evidence="1">
    <location>
        <begin position="384"/>
        <end position="393"/>
    </location>
</feature>
<accession>A0A290Z0W9</accession>
<organism evidence="2 3">
    <name type="scientific">Actinosynnema pretiosum</name>
    <dbReference type="NCBI Taxonomy" id="42197"/>
    <lineage>
        <taxon>Bacteria</taxon>
        <taxon>Bacillati</taxon>
        <taxon>Actinomycetota</taxon>
        <taxon>Actinomycetes</taxon>
        <taxon>Pseudonocardiales</taxon>
        <taxon>Pseudonocardiaceae</taxon>
        <taxon>Actinosynnema</taxon>
    </lineage>
</organism>
<dbReference type="Proteomes" id="UP000218505">
    <property type="component" value="Chromosome"/>
</dbReference>
<name>A0A290Z0W9_9PSEU</name>
<feature type="compositionally biased region" description="Low complexity" evidence="1">
    <location>
        <begin position="359"/>
        <end position="370"/>
    </location>
</feature>
<evidence type="ECO:0000256" key="1">
    <source>
        <dbReference type="SAM" id="MobiDB-lite"/>
    </source>
</evidence>
<evidence type="ECO:0008006" key="4">
    <source>
        <dbReference type="Google" id="ProtNLM"/>
    </source>
</evidence>
<feature type="region of interest" description="Disordered" evidence="1">
    <location>
        <begin position="215"/>
        <end position="238"/>
    </location>
</feature>
<dbReference type="KEGG" id="apre:CNX65_04775"/>
<protein>
    <recommendedName>
        <fullName evidence="4">Band 7 domain-containing protein</fullName>
    </recommendedName>
</protein>
<feature type="region of interest" description="Disordered" evidence="1">
    <location>
        <begin position="339"/>
        <end position="393"/>
    </location>
</feature>
<keyword evidence="3" id="KW-1185">Reference proteome</keyword>
<feature type="compositionally biased region" description="Pro residues" evidence="1">
    <location>
        <begin position="341"/>
        <end position="358"/>
    </location>
</feature>
<sequence length="393" mass="43636">MINRNPAPLIQRLEIKYSDVFRSRPVPSGDRATVYLDRHGQYHHMTWQLAVGDGGGMRALFLVDTSVVNRPLAFRTASQERAYQFIANVTASWRITDPVEAVRTNLLDAEFLVSRHIMGRLHAVTTRHPIEEVAAAESEAGAAFGSSVKRTLSQGLALLDCEVRLNLDEGAANEVRRRKEHHRAIDDRRRAHDFQQREVNLRAVEMAAQAKLNAQQAGYQRESECQQQSHEQERDHRRQLHEREMQRDSMEFYANALRADELNLVALRLAHNPGEVNEVIAMFMQQRKLDFESARGVLNALLDKGLVTRGNMAGIMAQSTAVIANQLAGSKFALDFGTAVPLPPGQPRTAPPAPPSPTTTPVSGPPATSARPGGLSVDQLFGEDALDEYDEDA</sequence>
<evidence type="ECO:0000313" key="3">
    <source>
        <dbReference type="Proteomes" id="UP000218505"/>
    </source>
</evidence>
<dbReference type="AlphaFoldDB" id="A0A290Z0W9"/>
<reference evidence="2" key="1">
    <citation type="submission" date="2017-09" db="EMBL/GenBank/DDBJ databases">
        <title>Complete Genome Sequence of ansamitocin-producing Bacterium Actinosynnema pretiosum X47.</title>
        <authorList>
            <person name="Cao G."/>
            <person name="Zong G."/>
            <person name="Zhong C."/>
            <person name="Fu J."/>
        </authorList>
    </citation>
    <scope>NUCLEOTIDE SEQUENCE [LARGE SCALE GENOMIC DNA]</scope>
    <source>
        <strain evidence="2">X47</strain>
    </source>
</reference>
<evidence type="ECO:0000313" key="2">
    <source>
        <dbReference type="EMBL" id="ATE52681.1"/>
    </source>
</evidence>
<gene>
    <name evidence="2" type="ORF">CNX65_04775</name>
</gene>
<proteinExistence type="predicted"/>
<dbReference type="RefSeq" id="WP_096491673.1">
    <property type="nucleotide sequence ID" value="NZ_CP023445.1"/>
</dbReference>